<comment type="caution">
    <text evidence="3">The sequence shown here is derived from an EMBL/GenBank/DDBJ whole genome shotgun (WGS) entry which is preliminary data.</text>
</comment>
<dbReference type="AlphaFoldDB" id="A0A4V2V8I1"/>
<protein>
    <submittedName>
        <fullName evidence="3">mRNA interferase RelE/StbE</fullName>
    </submittedName>
</protein>
<comment type="similarity">
    <text evidence="1">Belongs to the RelE toxin family.</text>
</comment>
<dbReference type="Pfam" id="PF05016">
    <property type="entry name" value="ParE_toxin"/>
    <property type="match status" value="1"/>
</dbReference>
<dbReference type="EMBL" id="SMBH01000012">
    <property type="protein sequence ID" value="TCU13385.1"/>
    <property type="molecule type" value="Genomic_DNA"/>
</dbReference>
<dbReference type="SUPFAM" id="SSF143011">
    <property type="entry name" value="RelE-like"/>
    <property type="match status" value="1"/>
</dbReference>
<proteinExistence type="inferred from homology"/>
<keyword evidence="2" id="KW-1277">Toxin-antitoxin system</keyword>
<evidence type="ECO:0000256" key="1">
    <source>
        <dbReference type="ARBA" id="ARBA00006226"/>
    </source>
</evidence>
<dbReference type="NCBIfam" id="TIGR02385">
    <property type="entry name" value="RelE_StbE"/>
    <property type="match status" value="1"/>
</dbReference>
<evidence type="ECO:0000256" key="2">
    <source>
        <dbReference type="ARBA" id="ARBA00022649"/>
    </source>
</evidence>
<dbReference type="Proteomes" id="UP000294576">
    <property type="component" value="Unassembled WGS sequence"/>
</dbReference>
<evidence type="ECO:0000313" key="4">
    <source>
        <dbReference type="Proteomes" id="UP000294576"/>
    </source>
</evidence>
<name>A0A4V2V8I1_RHISU</name>
<dbReference type="PANTHER" id="PTHR35601">
    <property type="entry name" value="TOXIN RELE"/>
    <property type="match status" value="1"/>
</dbReference>
<reference evidence="3 4" key="1">
    <citation type="submission" date="2019-03" db="EMBL/GenBank/DDBJ databases">
        <title>Genomic Encyclopedia of Type Strains, Phase IV (KMG-V): Genome sequencing to study the core and pangenomes of soil and plant-associated prokaryotes.</title>
        <authorList>
            <person name="Whitman W."/>
        </authorList>
    </citation>
    <scope>NUCLEOTIDE SEQUENCE [LARGE SCALE GENOMIC DNA]</scope>
    <source>
        <strain evidence="3 4">Hc14</strain>
    </source>
</reference>
<dbReference type="PANTHER" id="PTHR35601:SF1">
    <property type="entry name" value="TOXIN RELE"/>
    <property type="match status" value="1"/>
</dbReference>
<dbReference type="RefSeq" id="WP_132565660.1">
    <property type="nucleotide sequence ID" value="NZ_SMBH01000012.1"/>
</dbReference>
<accession>A0A4V2V8I1</accession>
<dbReference type="InterPro" id="IPR007712">
    <property type="entry name" value="RelE/ParE_toxin"/>
</dbReference>
<dbReference type="InterPro" id="IPR035093">
    <property type="entry name" value="RelE/ParE_toxin_dom_sf"/>
</dbReference>
<sequence length="90" mass="10556">MAWRIKFERAAERELAKLGSDVAKRVLAFLHERVAKLENPRLIGEALKGSELGDFWKYRVGDYRIIANIEDQTVQILIVRIGNRRDIHRR</sequence>
<evidence type="ECO:0000313" key="3">
    <source>
        <dbReference type="EMBL" id="TCU13385.1"/>
    </source>
</evidence>
<gene>
    <name evidence="3" type="ORF">EV132_11283</name>
</gene>
<dbReference type="Gene3D" id="3.30.2310.20">
    <property type="entry name" value="RelE-like"/>
    <property type="match status" value="1"/>
</dbReference>
<organism evidence="3 4">
    <name type="scientific">Rhizobium sullae</name>
    <name type="common">Rhizobium hedysari</name>
    <dbReference type="NCBI Taxonomy" id="50338"/>
    <lineage>
        <taxon>Bacteria</taxon>
        <taxon>Pseudomonadati</taxon>
        <taxon>Pseudomonadota</taxon>
        <taxon>Alphaproteobacteria</taxon>
        <taxon>Hyphomicrobiales</taxon>
        <taxon>Rhizobiaceae</taxon>
        <taxon>Rhizobium/Agrobacterium group</taxon>
        <taxon>Rhizobium</taxon>
    </lineage>
</organism>